<dbReference type="GeneID" id="28767080"/>
<dbReference type="AlphaFoldDB" id="A0A177CXY6"/>
<dbReference type="OrthoDB" id="47059at2759"/>
<dbReference type="InParanoid" id="A0A177CXY6"/>
<sequence>MLRDHLGHFTPLSPRIGTRAQAVLSPKIICHRNPPAEHNLECFSEDPLISGNLAAAIVR</sequence>
<evidence type="ECO:0000313" key="2">
    <source>
        <dbReference type="Proteomes" id="UP000077069"/>
    </source>
</evidence>
<dbReference type="GO" id="GO:0004553">
    <property type="term" value="F:hydrolase activity, hydrolyzing O-glycosyl compounds"/>
    <property type="evidence" value="ECO:0007669"/>
    <property type="project" value="InterPro"/>
</dbReference>
<organism evidence="1 2">
    <name type="scientific">Paraphaeosphaeria sporulosa</name>
    <dbReference type="NCBI Taxonomy" id="1460663"/>
    <lineage>
        <taxon>Eukaryota</taxon>
        <taxon>Fungi</taxon>
        <taxon>Dikarya</taxon>
        <taxon>Ascomycota</taxon>
        <taxon>Pezizomycotina</taxon>
        <taxon>Dothideomycetes</taxon>
        <taxon>Pleosporomycetidae</taxon>
        <taxon>Pleosporales</taxon>
        <taxon>Massarineae</taxon>
        <taxon>Didymosphaeriaceae</taxon>
        <taxon>Paraphaeosphaeria</taxon>
    </lineage>
</organism>
<evidence type="ECO:0000313" key="1">
    <source>
        <dbReference type="EMBL" id="OAG12434.1"/>
    </source>
</evidence>
<keyword evidence="2" id="KW-1185">Reference proteome</keyword>
<dbReference type="Gene3D" id="3.20.20.300">
    <property type="entry name" value="Glycoside hydrolase, family 3, N-terminal domain"/>
    <property type="match status" value="1"/>
</dbReference>
<dbReference type="EMBL" id="KV441548">
    <property type="protein sequence ID" value="OAG12434.1"/>
    <property type="molecule type" value="Genomic_DNA"/>
</dbReference>
<dbReference type="InterPro" id="IPR036962">
    <property type="entry name" value="Glyco_hydro_3_N_sf"/>
</dbReference>
<name>A0A177CXY6_9PLEO</name>
<proteinExistence type="predicted"/>
<gene>
    <name evidence="1" type="ORF">CC84DRAFT_1226700</name>
</gene>
<dbReference type="GO" id="GO:0005975">
    <property type="term" value="P:carbohydrate metabolic process"/>
    <property type="evidence" value="ECO:0007669"/>
    <property type="project" value="InterPro"/>
</dbReference>
<dbReference type="RefSeq" id="XP_018042799.1">
    <property type="nucleotide sequence ID" value="XM_018183594.1"/>
</dbReference>
<reference evidence="1 2" key="1">
    <citation type="submission" date="2016-05" db="EMBL/GenBank/DDBJ databases">
        <title>Comparative analysis of secretome profiles of manganese(II)-oxidizing ascomycete fungi.</title>
        <authorList>
            <consortium name="DOE Joint Genome Institute"/>
            <person name="Zeiner C.A."/>
            <person name="Purvine S.O."/>
            <person name="Zink E.M."/>
            <person name="Wu S."/>
            <person name="Pasa-Tolic L."/>
            <person name="Chaput D.L."/>
            <person name="Haridas S."/>
            <person name="Grigoriev I.V."/>
            <person name="Santelli C.M."/>
            <person name="Hansel C.M."/>
        </authorList>
    </citation>
    <scope>NUCLEOTIDE SEQUENCE [LARGE SCALE GENOMIC DNA]</scope>
    <source>
        <strain evidence="1 2">AP3s5-JAC2a</strain>
    </source>
</reference>
<protein>
    <submittedName>
        <fullName evidence="1">Uncharacterized protein</fullName>
    </submittedName>
</protein>
<accession>A0A177CXY6</accession>
<dbReference type="Proteomes" id="UP000077069">
    <property type="component" value="Unassembled WGS sequence"/>
</dbReference>